<dbReference type="GO" id="GO:0008270">
    <property type="term" value="F:zinc ion binding"/>
    <property type="evidence" value="ECO:0007669"/>
    <property type="project" value="InterPro"/>
</dbReference>
<feature type="binding site" evidence="4">
    <location>
        <position position="36"/>
    </location>
    <ligand>
        <name>Zn(2+)</name>
        <dbReference type="ChEBI" id="CHEBI:29105"/>
    </ligand>
</feature>
<dbReference type="PANTHER" id="PTHR43175">
    <property type="entry name" value="CARBONIC ANHYDRASE"/>
    <property type="match status" value="1"/>
</dbReference>
<dbReference type="OrthoDB" id="9792260at2"/>
<name>I4ECY2_9BACT</name>
<keyword evidence="2 4" id="KW-0479">Metal-binding</keyword>
<dbReference type="AlphaFoldDB" id="I4ECY2"/>
<comment type="similarity">
    <text evidence="1">Belongs to the beta-class carbonic anhydrase family.</text>
</comment>
<dbReference type="Gene3D" id="3.40.1050.10">
    <property type="entry name" value="Carbonic anhydrase"/>
    <property type="match status" value="1"/>
</dbReference>
<feature type="binding site" evidence="4">
    <location>
        <position position="38"/>
    </location>
    <ligand>
        <name>Zn(2+)</name>
        <dbReference type="ChEBI" id="CHEBI:29105"/>
    </ligand>
</feature>
<evidence type="ECO:0000256" key="4">
    <source>
        <dbReference type="PIRSR" id="PIRSR601765-1"/>
    </source>
</evidence>
<comment type="caution">
    <text evidence="5">The sequence shown here is derived from an EMBL/GenBank/DDBJ whole genome shotgun (WGS) entry which is preliminary data.</text>
</comment>
<evidence type="ECO:0008006" key="7">
    <source>
        <dbReference type="Google" id="ProtNLM"/>
    </source>
</evidence>
<feature type="binding site" evidence="4">
    <location>
        <position position="89"/>
    </location>
    <ligand>
        <name>Zn(2+)</name>
        <dbReference type="ChEBI" id="CHEBI:29105"/>
    </ligand>
</feature>
<dbReference type="CDD" id="cd03379">
    <property type="entry name" value="beta_CA_cladeD"/>
    <property type="match status" value="1"/>
</dbReference>
<dbReference type="RefSeq" id="WP_008474706.1">
    <property type="nucleotide sequence ID" value="NZ_CAGS01000032.1"/>
</dbReference>
<protein>
    <recommendedName>
        <fullName evidence="7">Carbonic anhydrase</fullName>
    </recommendedName>
</protein>
<dbReference type="EMBL" id="CAGS01000032">
    <property type="protein sequence ID" value="CCF82544.1"/>
    <property type="molecule type" value="Genomic_DNA"/>
</dbReference>
<feature type="binding site" evidence="4">
    <location>
        <position position="92"/>
    </location>
    <ligand>
        <name>Zn(2+)</name>
        <dbReference type="ChEBI" id="CHEBI:29105"/>
    </ligand>
</feature>
<reference evidence="5 6" key="1">
    <citation type="journal article" date="2012" name="ISME J.">
        <title>Nitrification expanded: discovery, physiology and genomics of a nitrite-oxidizing bacterium from the phylum Chloroflexi.</title>
        <authorList>
            <person name="Sorokin D.Y."/>
            <person name="Lucker S."/>
            <person name="Vejmelkova D."/>
            <person name="Kostrikina N.A."/>
            <person name="Kleerebezem R."/>
            <person name="Rijpstra W.I."/>
            <person name="Damste J.S."/>
            <person name="Le Paslier D."/>
            <person name="Muyzer G."/>
            <person name="Wagner M."/>
            <person name="van Loosdrecht M.C."/>
            <person name="Daims H."/>
        </authorList>
    </citation>
    <scope>NUCLEOTIDE SEQUENCE [LARGE SCALE GENOMIC DNA]</scope>
    <source>
        <strain evidence="6">none</strain>
    </source>
</reference>
<gene>
    <name evidence="5" type="ORF">NITHO_1270008</name>
</gene>
<dbReference type="InterPro" id="IPR001765">
    <property type="entry name" value="Carbonic_anhydrase"/>
</dbReference>
<dbReference type="SUPFAM" id="SSF53056">
    <property type="entry name" value="beta-carbonic anhydrase, cab"/>
    <property type="match status" value="1"/>
</dbReference>
<comment type="cofactor">
    <cofactor evidence="4">
        <name>Zn(2+)</name>
        <dbReference type="ChEBI" id="CHEBI:29105"/>
    </cofactor>
    <text evidence="4">Binds 1 zinc ion per subunit.</text>
</comment>
<proteinExistence type="inferred from homology"/>
<dbReference type="InterPro" id="IPR036874">
    <property type="entry name" value="Carbonic_anhydrase_sf"/>
</dbReference>
<evidence type="ECO:0000256" key="1">
    <source>
        <dbReference type="ARBA" id="ARBA00006217"/>
    </source>
</evidence>
<dbReference type="GO" id="GO:0004089">
    <property type="term" value="F:carbonate dehydratase activity"/>
    <property type="evidence" value="ECO:0007669"/>
    <property type="project" value="InterPro"/>
</dbReference>
<evidence type="ECO:0000256" key="2">
    <source>
        <dbReference type="ARBA" id="ARBA00022723"/>
    </source>
</evidence>
<keyword evidence="3 4" id="KW-0862">Zinc</keyword>
<dbReference type="Proteomes" id="UP000004221">
    <property type="component" value="Unassembled WGS sequence"/>
</dbReference>
<dbReference type="SMART" id="SM00947">
    <property type="entry name" value="Pro_CA"/>
    <property type="match status" value="1"/>
</dbReference>
<accession>I4ECY2</accession>
<dbReference type="PANTHER" id="PTHR43175:SF3">
    <property type="entry name" value="CARBON DISULFIDE HYDROLASE"/>
    <property type="match status" value="1"/>
</dbReference>
<dbReference type="Pfam" id="PF00484">
    <property type="entry name" value="Pro_CA"/>
    <property type="match status" value="1"/>
</dbReference>
<sequence length="167" mass="18323">MAALPEMLAANDEYAASFTKGDLPMPPARQVAILTCMDARLIPANFLGLQEGDAHVIRNAGGRASEDAIRSLVISYELLGTREFMVIHHVDCGMLTFSNEDLRQRLQDSLGADASRIDFLPFSDLDESVRQDVATIRSSTLVPDDIPVTGFVYDVRTGKLREVQPAE</sequence>
<evidence type="ECO:0000313" key="6">
    <source>
        <dbReference type="Proteomes" id="UP000004221"/>
    </source>
</evidence>
<organism evidence="5 6">
    <name type="scientific">Nitrolancea hollandica Lb</name>
    <dbReference type="NCBI Taxonomy" id="1129897"/>
    <lineage>
        <taxon>Bacteria</taxon>
        <taxon>Pseudomonadati</taxon>
        <taxon>Thermomicrobiota</taxon>
        <taxon>Thermomicrobia</taxon>
        <taxon>Sphaerobacterales</taxon>
        <taxon>Sphaerobacterineae</taxon>
        <taxon>Sphaerobacteraceae</taxon>
        <taxon>Nitrolancea</taxon>
    </lineage>
</organism>
<evidence type="ECO:0000313" key="5">
    <source>
        <dbReference type="EMBL" id="CCF82544.1"/>
    </source>
</evidence>
<evidence type="ECO:0000256" key="3">
    <source>
        <dbReference type="ARBA" id="ARBA00022833"/>
    </source>
</evidence>
<keyword evidence="6" id="KW-1185">Reference proteome</keyword>